<evidence type="ECO:0000313" key="3">
    <source>
        <dbReference type="Proteomes" id="UP000821837"/>
    </source>
</evidence>
<feature type="compositionally biased region" description="Basic and acidic residues" evidence="1">
    <location>
        <begin position="176"/>
        <end position="185"/>
    </location>
</feature>
<reference evidence="2" key="2">
    <citation type="submission" date="2021-09" db="EMBL/GenBank/DDBJ databases">
        <authorList>
            <person name="Jia N."/>
            <person name="Wang J."/>
            <person name="Shi W."/>
            <person name="Du L."/>
            <person name="Sun Y."/>
            <person name="Zhan W."/>
            <person name="Jiang J."/>
            <person name="Wang Q."/>
            <person name="Zhang B."/>
            <person name="Ji P."/>
            <person name="Sakyi L.B."/>
            <person name="Cui X."/>
            <person name="Yuan T."/>
            <person name="Jiang B."/>
            <person name="Yang W."/>
            <person name="Lam T.T.-Y."/>
            <person name="Chang Q."/>
            <person name="Ding S."/>
            <person name="Wang X."/>
            <person name="Zhu J."/>
            <person name="Ruan X."/>
            <person name="Zhao L."/>
            <person name="Wei J."/>
            <person name="Que T."/>
            <person name="Du C."/>
            <person name="Cheng J."/>
            <person name="Dai P."/>
            <person name="Han X."/>
            <person name="Huang E."/>
            <person name="Gao Y."/>
            <person name="Liu J."/>
            <person name="Shao H."/>
            <person name="Ye R."/>
            <person name="Li L."/>
            <person name="Wei W."/>
            <person name="Wang X."/>
            <person name="Wang C."/>
            <person name="Huo Q."/>
            <person name="Li W."/>
            <person name="Guo W."/>
            <person name="Chen H."/>
            <person name="Chen S."/>
            <person name="Zhou L."/>
            <person name="Zhou L."/>
            <person name="Ni X."/>
            <person name="Tian J."/>
            <person name="Zhou Y."/>
            <person name="Sheng Y."/>
            <person name="Liu T."/>
            <person name="Pan Y."/>
            <person name="Xia L."/>
            <person name="Li J."/>
            <person name="Zhao F."/>
            <person name="Cao W."/>
        </authorList>
    </citation>
    <scope>NUCLEOTIDE SEQUENCE</scope>
    <source>
        <strain evidence="2">Rsan-2018</strain>
        <tissue evidence="2">Larvae</tissue>
    </source>
</reference>
<keyword evidence="3" id="KW-1185">Reference proteome</keyword>
<proteinExistence type="predicted"/>
<reference evidence="2" key="1">
    <citation type="journal article" date="2020" name="Cell">
        <title>Large-Scale Comparative Analyses of Tick Genomes Elucidate Their Genetic Diversity and Vector Capacities.</title>
        <authorList>
            <consortium name="Tick Genome and Microbiome Consortium (TIGMIC)"/>
            <person name="Jia N."/>
            <person name="Wang J."/>
            <person name="Shi W."/>
            <person name="Du L."/>
            <person name="Sun Y."/>
            <person name="Zhan W."/>
            <person name="Jiang J.F."/>
            <person name="Wang Q."/>
            <person name="Zhang B."/>
            <person name="Ji P."/>
            <person name="Bell-Sakyi L."/>
            <person name="Cui X.M."/>
            <person name="Yuan T.T."/>
            <person name="Jiang B.G."/>
            <person name="Yang W.F."/>
            <person name="Lam T.T."/>
            <person name="Chang Q.C."/>
            <person name="Ding S.J."/>
            <person name="Wang X.J."/>
            <person name="Zhu J.G."/>
            <person name="Ruan X.D."/>
            <person name="Zhao L."/>
            <person name="Wei J.T."/>
            <person name="Ye R.Z."/>
            <person name="Que T.C."/>
            <person name="Du C.H."/>
            <person name="Zhou Y.H."/>
            <person name="Cheng J.X."/>
            <person name="Dai P.F."/>
            <person name="Guo W.B."/>
            <person name="Han X.H."/>
            <person name="Huang E.J."/>
            <person name="Li L.F."/>
            <person name="Wei W."/>
            <person name="Gao Y.C."/>
            <person name="Liu J.Z."/>
            <person name="Shao H.Z."/>
            <person name="Wang X."/>
            <person name="Wang C.C."/>
            <person name="Yang T.C."/>
            <person name="Huo Q.B."/>
            <person name="Li W."/>
            <person name="Chen H.Y."/>
            <person name="Chen S.E."/>
            <person name="Zhou L.G."/>
            <person name="Ni X.B."/>
            <person name="Tian J.H."/>
            <person name="Sheng Y."/>
            <person name="Liu T."/>
            <person name="Pan Y.S."/>
            <person name="Xia L.Y."/>
            <person name="Li J."/>
            <person name="Zhao F."/>
            <person name="Cao W.C."/>
        </authorList>
    </citation>
    <scope>NUCLEOTIDE SEQUENCE</scope>
    <source>
        <strain evidence="2">Rsan-2018</strain>
    </source>
</reference>
<evidence type="ECO:0000313" key="2">
    <source>
        <dbReference type="EMBL" id="KAH7983268.1"/>
    </source>
</evidence>
<organism evidence="2 3">
    <name type="scientific">Rhipicephalus sanguineus</name>
    <name type="common">Brown dog tick</name>
    <name type="synonym">Ixodes sanguineus</name>
    <dbReference type="NCBI Taxonomy" id="34632"/>
    <lineage>
        <taxon>Eukaryota</taxon>
        <taxon>Metazoa</taxon>
        <taxon>Ecdysozoa</taxon>
        <taxon>Arthropoda</taxon>
        <taxon>Chelicerata</taxon>
        <taxon>Arachnida</taxon>
        <taxon>Acari</taxon>
        <taxon>Parasitiformes</taxon>
        <taxon>Ixodida</taxon>
        <taxon>Ixodoidea</taxon>
        <taxon>Ixodidae</taxon>
        <taxon>Rhipicephalinae</taxon>
        <taxon>Rhipicephalus</taxon>
        <taxon>Rhipicephalus</taxon>
    </lineage>
</organism>
<name>A0A9D4T9F5_RHISA</name>
<dbReference type="AlphaFoldDB" id="A0A9D4T9F5"/>
<protein>
    <submittedName>
        <fullName evidence="2">Uncharacterized protein</fullName>
    </submittedName>
</protein>
<comment type="caution">
    <text evidence="2">The sequence shown here is derived from an EMBL/GenBank/DDBJ whole genome shotgun (WGS) entry which is preliminary data.</text>
</comment>
<dbReference type="EMBL" id="JABSTV010001245">
    <property type="protein sequence ID" value="KAH7983268.1"/>
    <property type="molecule type" value="Genomic_DNA"/>
</dbReference>
<gene>
    <name evidence="2" type="ORF">HPB52_010593</name>
</gene>
<feature type="compositionally biased region" description="Acidic residues" evidence="1">
    <location>
        <begin position="186"/>
        <end position="196"/>
    </location>
</feature>
<feature type="region of interest" description="Disordered" evidence="1">
    <location>
        <begin position="63"/>
        <end position="264"/>
    </location>
</feature>
<accession>A0A9D4T9F5</accession>
<evidence type="ECO:0000256" key="1">
    <source>
        <dbReference type="SAM" id="MobiDB-lite"/>
    </source>
</evidence>
<feature type="compositionally biased region" description="Basic and acidic residues" evidence="1">
    <location>
        <begin position="209"/>
        <end position="257"/>
    </location>
</feature>
<feature type="compositionally biased region" description="Acidic residues" evidence="1">
    <location>
        <begin position="145"/>
        <end position="162"/>
    </location>
</feature>
<feature type="compositionally biased region" description="Acidic residues" evidence="1">
    <location>
        <begin position="124"/>
        <end position="137"/>
    </location>
</feature>
<sequence>MLPLGRTAGSQGPRLGHYRRFLLWLHLGLMGPEWARLLEILKRLAADIDAFLEARGIPIDGLRTTGKLRTSAPGGDQRAEDENHNSTTEEDSVPATSETAETAKKDVENADSATDVQNVSDEAVPGDDEGAENVSDEECVKMVEEIVENEAGDCQEGEEEVGESQHCKKLVGEPQRGNEEAWECRDGEEDADEENAGGEHGAENWEAADSDKTATEMESDPREDVEKHGGQEEEEIEKNKAGGKKKDAGIDGSRLAKEEDEGNNFVMQQEENGEWHVMDMLVSSDSIAVPVL</sequence>
<dbReference type="Proteomes" id="UP000821837">
    <property type="component" value="Chromosome 1"/>
</dbReference>
<feature type="compositionally biased region" description="Polar residues" evidence="1">
    <location>
        <begin position="111"/>
        <end position="120"/>
    </location>
</feature>